<organism evidence="1 2">
    <name type="scientific">Tieghemostelium lacteum</name>
    <name type="common">Slime mold</name>
    <name type="synonym">Dictyostelium lacteum</name>
    <dbReference type="NCBI Taxonomy" id="361077"/>
    <lineage>
        <taxon>Eukaryota</taxon>
        <taxon>Amoebozoa</taxon>
        <taxon>Evosea</taxon>
        <taxon>Eumycetozoa</taxon>
        <taxon>Dictyostelia</taxon>
        <taxon>Dictyosteliales</taxon>
        <taxon>Raperosteliaceae</taxon>
        <taxon>Tieghemostelium</taxon>
    </lineage>
</organism>
<dbReference type="PANTHER" id="PTHR43558">
    <property type="entry name" value="REDUCTASE, PUTATIVE (AFU_ORTHOLOGUE AFUA_3G10540)-RELATED"/>
    <property type="match status" value="1"/>
</dbReference>
<dbReference type="SUPFAM" id="SSF51735">
    <property type="entry name" value="NAD(P)-binding Rossmann-fold domains"/>
    <property type="match status" value="1"/>
</dbReference>
<name>A0A151Z504_TIELA</name>
<evidence type="ECO:0000313" key="1">
    <source>
        <dbReference type="EMBL" id="KYQ88997.1"/>
    </source>
</evidence>
<dbReference type="InParanoid" id="A0A151Z504"/>
<dbReference type="InterPro" id="IPR036291">
    <property type="entry name" value="NAD(P)-bd_dom_sf"/>
</dbReference>
<keyword evidence="2" id="KW-1185">Reference proteome</keyword>
<evidence type="ECO:0000313" key="2">
    <source>
        <dbReference type="Proteomes" id="UP000076078"/>
    </source>
</evidence>
<dbReference type="PANTHER" id="PTHR43558:SF6">
    <property type="entry name" value="REDUCTASE, PUTATIVE (AFU_ORTHOLOGUE AFUA_3G10540)-RELATED"/>
    <property type="match status" value="1"/>
</dbReference>
<dbReference type="Proteomes" id="UP000076078">
    <property type="component" value="Unassembled WGS sequence"/>
</dbReference>
<dbReference type="AlphaFoldDB" id="A0A151Z504"/>
<accession>A0A151Z504</accession>
<dbReference type="InterPro" id="IPR053354">
    <property type="entry name" value="MGDG_epimerase"/>
</dbReference>
<proteinExistence type="predicted"/>
<reference evidence="1 2" key="1">
    <citation type="submission" date="2015-12" db="EMBL/GenBank/DDBJ databases">
        <title>Dictyostelia acquired genes for synthesis and detection of signals that induce cell-type specialization by lateral gene transfer from prokaryotes.</title>
        <authorList>
            <person name="Gloeckner G."/>
            <person name="Schaap P."/>
        </authorList>
    </citation>
    <scope>NUCLEOTIDE SEQUENCE [LARGE SCALE GENOMIC DNA]</scope>
    <source>
        <strain evidence="1 2">TK</strain>
    </source>
</reference>
<sequence>MLSKMCSIGDDKLQLKVGVFEPYFSKMEKTNLNIKRGEKKIMEDFDDLPDDSLVYVVPVTIPKSQIYDGDTLYNVTFHYKVNCINSIIALKHFKFDKETGSICILKFDVVKTLKVPIKTNSKVFNWYQYQYNAIRDSLCKKNRSVVLLGIVNPNKTFQDQENSGYVPFVTKEIKHMILKNRLANDNKEVCKYIAGIILKNQNPFTDCMLFLELMLGLYDGLKQVLEQYPIDVAYMNNVISIFYYLNDYVYIIRLAALLMFFVGPIETPSGTIDKKLVTLTLLAMDNRVWYSYLYRHEKKYVSRHLSLLKRLKMKQYVDPKEFNQPDYLLGAYDNDKLACNYFDRSSLDRYEKKFLSIVESGEENYEYLVHPHLSINPSFEIFQLCFQVFTNGLFEGFDYGSPLDPSGARVVISGGCITACLDPLPIPLMKLYRDYKIGCRFIHMLPFPKYIINLILYHFQDPDHSEIHKQLFERFHGEKSPYMKSDVDIFVISHSLESAQAKIQEVGNDLVQRLKKKSKEEYCFIKTPRAISLLCEYPYRPIQMVLMVSHSVEDLVTFYDIDSVKNAYDGQNVQVLPRTVHSFNKRLNIFNSSINYYLNWHKRMKKYYSRGFQSLFIENCKHRYRCDKINTFSDNGENEQLYQSIEFKYGPKYFHIDAIQGEVSSNDIGSFLNSDVVQFRWSSLSFNCLQKYIKVACFMCGEDISYFQQELGKVSYSHFRCYQCTSFANSLNNKVLPFQYHPHLAVITGERSKMSIQIIVKLLLAGYSVVTTSRFPHLVMDLVRKEPRIENRHLNSLAICKVDFSKIPETQLFIDHLKSEYRQGIDLLITNSFVHRLQSPQERSELYKLDQQAIDTKETLCAFYYLNNSQMSIDASNSTTNDMLTINLTSPLMVISQLVGSMTGIAKVICPLTDIVPNESNDEMLQMSIKSSKSGLSAYIESIQQQYKVKVGFYVLNLQHKTIPEKKGNSFVKMEEYPPDLYIYLLSPLIIQIPHGISDFKSIRKANNLPFY</sequence>
<gene>
    <name evidence="1" type="ORF">DLAC_10213</name>
</gene>
<dbReference type="STRING" id="361077.A0A151Z504"/>
<protein>
    <submittedName>
        <fullName evidence="1">Short-chain dehydrogenase/reductase (SDR) family protein</fullName>
    </submittedName>
</protein>
<comment type="caution">
    <text evidence="1">The sequence shown here is derived from an EMBL/GenBank/DDBJ whole genome shotgun (WGS) entry which is preliminary data.</text>
</comment>
<dbReference type="Gene3D" id="3.40.50.720">
    <property type="entry name" value="NAD(P)-binding Rossmann-like Domain"/>
    <property type="match status" value="1"/>
</dbReference>
<dbReference type="EMBL" id="LODT01000042">
    <property type="protein sequence ID" value="KYQ88997.1"/>
    <property type="molecule type" value="Genomic_DNA"/>
</dbReference>